<dbReference type="GO" id="GO:0080188">
    <property type="term" value="P:gene silencing by siRNA-directed DNA methylation"/>
    <property type="evidence" value="ECO:0007669"/>
    <property type="project" value="InterPro"/>
</dbReference>
<protein>
    <recommendedName>
        <fullName evidence="1">Factor of DNA methylation 1-5/IDN2 domain-containing protein</fullName>
    </recommendedName>
</protein>
<sequence length="122" mass="13913">MLNAPRTKIGLKRMGELDHKVFVNNCKKRFPLEEAGTKGVELCSLWQENVKNSAWHPFKVVTIDDKAEVCTTLTCFVFIKEFCLNWLVGVVACNFLFAYEGTLKEINEYNASGGYTVVELWN</sequence>
<proteinExistence type="predicted"/>
<gene>
    <name evidence="2" type="ORF">GLYMA_16G107100</name>
</gene>
<evidence type="ECO:0000313" key="4">
    <source>
        <dbReference type="Proteomes" id="UP000008827"/>
    </source>
</evidence>
<dbReference type="PaxDb" id="3847-GLYMA16G17225.1"/>
<dbReference type="OMA" id="CTTLTCF"/>
<dbReference type="AlphaFoldDB" id="K7MGB9"/>
<evidence type="ECO:0000259" key="1">
    <source>
        <dbReference type="Pfam" id="PF03469"/>
    </source>
</evidence>
<reference evidence="2" key="3">
    <citation type="submission" date="2018-07" db="EMBL/GenBank/DDBJ databases">
        <title>WGS assembly of Glycine max.</title>
        <authorList>
            <person name="Schmutz J."/>
            <person name="Cannon S."/>
            <person name="Schlueter J."/>
            <person name="Ma J."/>
            <person name="Mitros T."/>
            <person name="Nelson W."/>
            <person name="Hyten D."/>
            <person name="Song Q."/>
            <person name="Thelen J."/>
            <person name="Cheng J."/>
            <person name="Xu D."/>
            <person name="Hellsten U."/>
            <person name="May G."/>
            <person name="Yu Y."/>
            <person name="Sakurai T."/>
            <person name="Umezawa T."/>
            <person name="Bhattacharyya M."/>
            <person name="Sandhu D."/>
            <person name="Valliyodan B."/>
            <person name="Lindquist E."/>
            <person name="Peto M."/>
            <person name="Grant D."/>
            <person name="Shu S."/>
            <person name="Goodstein D."/>
            <person name="Barry K."/>
            <person name="Futrell-Griggs M."/>
            <person name="Abernathy B."/>
            <person name="Du J."/>
            <person name="Tian Z."/>
            <person name="Zhu L."/>
            <person name="Gill N."/>
            <person name="Joshi T."/>
            <person name="Libault M."/>
            <person name="Sethuraman A."/>
            <person name="Zhang X."/>
            <person name="Shinozaki K."/>
            <person name="Nguyen H."/>
            <person name="Wing R."/>
            <person name="Cregan P."/>
            <person name="Specht J."/>
            <person name="Grimwood J."/>
            <person name="Rokhsar D."/>
            <person name="Stacey G."/>
            <person name="Shoemaker R."/>
            <person name="Jackson S."/>
        </authorList>
    </citation>
    <scope>NUCLEOTIDE SEQUENCE</scope>
    <source>
        <tissue evidence="2">Callus</tissue>
    </source>
</reference>
<accession>K7MGB9</accession>
<reference evidence="3" key="2">
    <citation type="submission" date="2018-02" db="UniProtKB">
        <authorList>
            <consortium name="EnsemblPlants"/>
        </authorList>
    </citation>
    <scope>IDENTIFICATION</scope>
    <source>
        <strain evidence="3">Williams 82</strain>
    </source>
</reference>
<evidence type="ECO:0000313" key="2">
    <source>
        <dbReference type="EMBL" id="KRH07732.1"/>
    </source>
</evidence>
<dbReference type="InterPro" id="IPR005379">
    <property type="entry name" value="FDM1-5/IDN2_XH"/>
</dbReference>
<dbReference type="Proteomes" id="UP000008827">
    <property type="component" value="Chromosome 16"/>
</dbReference>
<name>K7MGB9_SOYBN</name>
<keyword evidence="4" id="KW-1185">Reference proteome</keyword>
<dbReference type="InParanoid" id="K7MGB9"/>
<dbReference type="EMBL" id="CM000849">
    <property type="protein sequence ID" value="KRH07732.1"/>
    <property type="molecule type" value="Genomic_DNA"/>
</dbReference>
<dbReference type="Gramene" id="KRH07732">
    <property type="protein sequence ID" value="KRH07732"/>
    <property type="gene ID" value="GLYMA_16G107100"/>
</dbReference>
<dbReference type="Pfam" id="PF03469">
    <property type="entry name" value="XH"/>
    <property type="match status" value="1"/>
</dbReference>
<feature type="domain" description="Factor of DNA methylation 1-5/IDN2" evidence="1">
    <location>
        <begin position="12"/>
        <end position="122"/>
    </location>
</feature>
<dbReference type="PANTHER" id="PTHR21596">
    <property type="entry name" value="RIBONUCLEASE P SUBUNIT P38"/>
    <property type="match status" value="1"/>
</dbReference>
<organism evidence="2">
    <name type="scientific">Glycine max</name>
    <name type="common">Soybean</name>
    <name type="synonym">Glycine hispida</name>
    <dbReference type="NCBI Taxonomy" id="3847"/>
    <lineage>
        <taxon>Eukaryota</taxon>
        <taxon>Viridiplantae</taxon>
        <taxon>Streptophyta</taxon>
        <taxon>Embryophyta</taxon>
        <taxon>Tracheophyta</taxon>
        <taxon>Spermatophyta</taxon>
        <taxon>Magnoliopsida</taxon>
        <taxon>eudicotyledons</taxon>
        <taxon>Gunneridae</taxon>
        <taxon>Pentapetalae</taxon>
        <taxon>rosids</taxon>
        <taxon>fabids</taxon>
        <taxon>Fabales</taxon>
        <taxon>Fabaceae</taxon>
        <taxon>Papilionoideae</taxon>
        <taxon>50 kb inversion clade</taxon>
        <taxon>NPAAA clade</taxon>
        <taxon>indigoferoid/millettioid clade</taxon>
        <taxon>Phaseoleae</taxon>
        <taxon>Glycine</taxon>
        <taxon>Glycine subgen. Soja</taxon>
    </lineage>
</organism>
<reference evidence="2 3" key="1">
    <citation type="journal article" date="2010" name="Nature">
        <title>Genome sequence of the palaeopolyploid soybean.</title>
        <authorList>
            <person name="Schmutz J."/>
            <person name="Cannon S.B."/>
            <person name="Schlueter J."/>
            <person name="Ma J."/>
            <person name="Mitros T."/>
            <person name="Nelson W."/>
            <person name="Hyten D.L."/>
            <person name="Song Q."/>
            <person name="Thelen J.J."/>
            <person name="Cheng J."/>
            <person name="Xu D."/>
            <person name="Hellsten U."/>
            <person name="May G.D."/>
            <person name="Yu Y."/>
            <person name="Sakurai T."/>
            <person name="Umezawa T."/>
            <person name="Bhattacharyya M.K."/>
            <person name="Sandhu D."/>
            <person name="Valliyodan B."/>
            <person name="Lindquist E."/>
            <person name="Peto M."/>
            <person name="Grant D."/>
            <person name="Shu S."/>
            <person name="Goodstein D."/>
            <person name="Barry K."/>
            <person name="Futrell-Griggs M."/>
            <person name="Abernathy B."/>
            <person name="Du J."/>
            <person name="Tian Z."/>
            <person name="Zhu L."/>
            <person name="Gill N."/>
            <person name="Joshi T."/>
            <person name="Libault M."/>
            <person name="Sethuraman A."/>
            <person name="Zhang X.-C."/>
            <person name="Shinozaki K."/>
            <person name="Nguyen H.T."/>
            <person name="Wing R.A."/>
            <person name="Cregan P."/>
            <person name="Specht J."/>
            <person name="Grimwood J."/>
            <person name="Rokhsar D."/>
            <person name="Stacey G."/>
            <person name="Shoemaker R.C."/>
            <person name="Jackson S.A."/>
        </authorList>
    </citation>
    <scope>NUCLEOTIDE SEQUENCE</scope>
    <source>
        <strain evidence="3">cv. Williams 82</strain>
        <tissue evidence="2">Callus</tissue>
    </source>
</reference>
<dbReference type="PANTHER" id="PTHR21596:SF3">
    <property type="entry name" value="FACTOR OF DNA METHYLATION 1-RELATED"/>
    <property type="match status" value="1"/>
</dbReference>
<evidence type="ECO:0000313" key="3">
    <source>
        <dbReference type="EnsemblPlants" id="KRH07732"/>
    </source>
</evidence>
<dbReference type="InterPro" id="IPR045177">
    <property type="entry name" value="FDM1-5/IDN2"/>
</dbReference>
<dbReference type="HOGENOM" id="CLU_021775_5_1_1"/>
<dbReference type="EnsemblPlants" id="KRH07732">
    <property type="protein sequence ID" value="KRH07732"/>
    <property type="gene ID" value="GLYMA_16G107100"/>
</dbReference>